<evidence type="ECO:0000256" key="3">
    <source>
        <dbReference type="SAM" id="MobiDB-lite"/>
    </source>
</evidence>
<name>A0ABP8QKQ1_9ACTN</name>
<dbReference type="InterPro" id="IPR006558">
    <property type="entry name" value="LamG-like"/>
</dbReference>
<proteinExistence type="predicted"/>
<evidence type="ECO:0000259" key="4">
    <source>
        <dbReference type="SMART" id="SM00560"/>
    </source>
</evidence>
<evidence type="ECO:0000313" key="5">
    <source>
        <dbReference type="EMBL" id="GAA4505214.1"/>
    </source>
</evidence>
<keyword evidence="2" id="KW-1015">Disulfide bond</keyword>
<protein>
    <recommendedName>
        <fullName evidence="4">LamG-like jellyroll fold domain-containing protein</fullName>
    </recommendedName>
</protein>
<keyword evidence="1" id="KW-0732">Signal</keyword>
<gene>
    <name evidence="5" type="ORF">GCM10023191_060590</name>
</gene>
<accession>A0ABP8QKQ1</accession>
<feature type="region of interest" description="Disordered" evidence="3">
    <location>
        <begin position="96"/>
        <end position="190"/>
    </location>
</feature>
<dbReference type="Pfam" id="PF13385">
    <property type="entry name" value="Laminin_G_3"/>
    <property type="match status" value="1"/>
</dbReference>
<dbReference type="Proteomes" id="UP001500503">
    <property type="component" value="Unassembled WGS sequence"/>
</dbReference>
<dbReference type="Gene3D" id="2.60.120.200">
    <property type="match status" value="1"/>
</dbReference>
<dbReference type="SMART" id="SM00560">
    <property type="entry name" value="LamGL"/>
    <property type="match status" value="1"/>
</dbReference>
<feature type="compositionally biased region" description="Low complexity" evidence="3">
    <location>
        <begin position="96"/>
        <end position="117"/>
    </location>
</feature>
<keyword evidence="6" id="KW-1185">Reference proteome</keyword>
<reference evidence="6" key="1">
    <citation type="journal article" date="2019" name="Int. J. Syst. Evol. Microbiol.">
        <title>The Global Catalogue of Microorganisms (GCM) 10K type strain sequencing project: providing services to taxonomists for standard genome sequencing and annotation.</title>
        <authorList>
            <consortium name="The Broad Institute Genomics Platform"/>
            <consortium name="The Broad Institute Genome Sequencing Center for Infectious Disease"/>
            <person name="Wu L."/>
            <person name="Ma J."/>
        </authorList>
    </citation>
    <scope>NUCLEOTIDE SEQUENCE [LARGE SCALE GENOMIC DNA]</scope>
    <source>
        <strain evidence="6">JCM 17933</strain>
    </source>
</reference>
<feature type="region of interest" description="Disordered" evidence="3">
    <location>
        <begin position="211"/>
        <end position="239"/>
    </location>
</feature>
<sequence length="460" mass="47966">MPLDNHAPDPREATSPAEFVEQLRRLKAWSDRTYRRLEKEAARRGYALPHSTIATALARRSLPRTELVTALVSACGCDEETVALWVDARRRLSASEVSAPSPADPAPGAEAAAPSADTGSSGTEPTRRPGEETTTPPGGDTAAAPGTETARPPGGETAAPPGTKATRTPGGETAAPSGAVAAAARGSGRVRRLGRPARLAAVLLAGLLVAGASPHPPDVRRPVSRPSRPDGTSARLSANSSRLLPLPAAWWRFEETGGPAAWDSSGHGRNATIGGDAVRAAMPGGGHALVLAGNGHAVTHGPVVRTDEAFTITAWARLDGTGDWGTVVSDHGTGRDADVVLLDYDADHREWAFLMPDRRKGWAMGDETVFSGLRPVPGRWTHLAAVHDPAGRRVCLYVDGRLEACRTRASLTRAAGPLDIGRALADGEPVDGWHGAIDDVRVFAGALTGAQIHEVASDRA</sequence>
<evidence type="ECO:0000313" key="6">
    <source>
        <dbReference type="Proteomes" id="UP001500503"/>
    </source>
</evidence>
<evidence type="ECO:0000256" key="2">
    <source>
        <dbReference type="ARBA" id="ARBA00023157"/>
    </source>
</evidence>
<feature type="domain" description="LamG-like jellyroll fold" evidence="4">
    <location>
        <begin position="308"/>
        <end position="450"/>
    </location>
</feature>
<dbReference type="InterPro" id="IPR013320">
    <property type="entry name" value="ConA-like_dom_sf"/>
</dbReference>
<feature type="compositionally biased region" description="Low complexity" evidence="3">
    <location>
        <begin position="132"/>
        <end position="166"/>
    </location>
</feature>
<evidence type="ECO:0000256" key="1">
    <source>
        <dbReference type="ARBA" id="ARBA00022729"/>
    </source>
</evidence>
<comment type="caution">
    <text evidence="5">The sequence shown here is derived from an EMBL/GenBank/DDBJ whole genome shotgun (WGS) entry which is preliminary data.</text>
</comment>
<organism evidence="5 6">
    <name type="scientific">Actinoallomurus oryzae</name>
    <dbReference type="NCBI Taxonomy" id="502180"/>
    <lineage>
        <taxon>Bacteria</taxon>
        <taxon>Bacillati</taxon>
        <taxon>Actinomycetota</taxon>
        <taxon>Actinomycetes</taxon>
        <taxon>Streptosporangiales</taxon>
        <taxon>Thermomonosporaceae</taxon>
        <taxon>Actinoallomurus</taxon>
    </lineage>
</organism>
<feature type="compositionally biased region" description="Low complexity" evidence="3">
    <location>
        <begin position="174"/>
        <end position="187"/>
    </location>
</feature>
<dbReference type="EMBL" id="BAABHF010000038">
    <property type="protein sequence ID" value="GAA4505214.1"/>
    <property type="molecule type" value="Genomic_DNA"/>
</dbReference>
<dbReference type="SUPFAM" id="SSF49899">
    <property type="entry name" value="Concanavalin A-like lectins/glucanases"/>
    <property type="match status" value="1"/>
</dbReference>
<dbReference type="RefSeq" id="WP_345469603.1">
    <property type="nucleotide sequence ID" value="NZ_BAABHF010000038.1"/>
</dbReference>
<feature type="compositionally biased region" description="Low complexity" evidence="3">
    <location>
        <begin position="224"/>
        <end position="239"/>
    </location>
</feature>